<sequence>MRFDFDLFSRVFQATVLGLVGLTLLLSPFVVYYFTTNFESKLPMCAPEKPASETWRCKEDRAGAAVAVGGNPAYCRDEKQHFLSRGWCNANWDRPLQSGK</sequence>
<accession>A0A8J2ULK1</accession>
<evidence type="ECO:0000313" key="3">
    <source>
        <dbReference type="Proteomes" id="UP000620266"/>
    </source>
</evidence>
<feature type="transmembrane region" description="Helical" evidence="1">
    <location>
        <begin position="12"/>
        <end position="34"/>
    </location>
</feature>
<comment type="caution">
    <text evidence="2">The sequence shown here is derived from an EMBL/GenBank/DDBJ whole genome shotgun (WGS) entry which is preliminary data.</text>
</comment>
<keyword evidence="3" id="KW-1185">Reference proteome</keyword>
<name>A0A8J2ULK1_9BURK</name>
<gene>
    <name evidence="2" type="ORF">GCM10007205_20220</name>
</gene>
<reference evidence="2" key="2">
    <citation type="submission" date="2020-09" db="EMBL/GenBank/DDBJ databases">
        <authorList>
            <person name="Sun Q."/>
            <person name="Sedlacek I."/>
        </authorList>
    </citation>
    <scope>NUCLEOTIDE SEQUENCE</scope>
    <source>
        <strain evidence="2">CCM 7086</strain>
    </source>
</reference>
<keyword evidence="1" id="KW-0472">Membrane</keyword>
<evidence type="ECO:0000256" key="1">
    <source>
        <dbReference type="SAM" id="Phobius"/>
    </source>
</evidence>
<dbReference type="EMBL" id="BMCG01000003">
    <property type="protein sequence ID" value="GGC10972.1"/>
    <property type="molecule type" value="Genomic_DNA"/>
</dbReference>
<reference evidence="2" key="1">
    <citation type="journal article" date="2014" name="Int. J. Syst. Evol. Microbiol.">
        <title>Complete genome sequence of Corynebacterium casei LMG S-19264T (=DSM 44701T), isolated from a smear-ripened cheese.</title>
        <authorList>
            <consortium name="US DOE Joint Genome Institute (JGI-PGF)"/>
            <person name="Walter F."/>
            <person name="Albersmeier A."/>
            <person name="Kalinowski J."/>
            <person name="Ruckert C."/>
        </authorList>
    </citation>
    <scope>NUCLEOTIDE SEQUENCE</scope>
    <source>
        <strain evidence="2">CCM 7086</strain>
    </source>
</reference>
<protein>
    <submittedName>
        <fullName evidence="2">Uncharacterized protein</fullName>
    </submittedName>
</protein>
<dbReference type="AlphaFoldDB" id="A0A8J2ULK1"/>
<keyword evidence="1" id="KW-1133">Transmembrane helix</keyword>
<dbReference type="Proteomes" id="UP000620266">
    <property type="component" value="Unassembled WGS sequence"/>
</dbReference>
<keyword evidence="1" id="KW-0812">Transmembrane</keyword>
<organism evidence="2 3">
    <name type="scientific">Oxalicibacterium flavum</name>
    <dbReference type="NCBI Taxonomy" id="179467"/>
    <lineage>
        <taxon>Bacteria</taxon>
        <taxon>Pseudomonadati</taxon>
        <taxon>Pseudomonadota</taxon>
        <taxon>Betaproteobacteria</taxon>
        <taxon>Burkholderiales</taxon>
        <taxon>Oxalobacteraceae</taxon>
        <taxon>Oxalicibacterium</taxon>
    </lineage>
</organism>
<proteinExistence type="predicted"/>
<evidence type="ECO:0000313" key="2">
    <source>
        <dbReference type="EMBL" id="GGC10972.1"/>
    </source>
</evidence>